<feature type="domain" description="Protein SirB1 N-terminal" evidence="1">
    <location>
        <begin position="156"/>
        <end position="285"/>
    </location>
</feature>
<dbReference type="Proteomes" id="UP001642484">
    <property type="component" value="Unassembled WGS sequence"/>
</dbReference>
<dbReference type="PANTHER" id="PTHR31350:SF21">
    <property type="entry name" value="F-BOX ONLY PROTEIN 21"/>
    <property type="match status" value="1"/>
</dbReference>
<name>A0ABP0NHV1_9DINO</name>
<organism evidence="2 3">
    <name type="scientific">Durusdinium trenchii</name>
    <dbReference type="NCBI Taxonomy" id="1381693"/>
    <lineage>
        <taxon>Eukaryota</taxon>
        <taxon>Sar</taxon>
        <taxon>Alveolata</taxon>
        <taxon>Dinophyceae</taxon>
        <taxon>Suessiales</taxon>
        <taxon>Symbiodiniaceae</taxon>
        <taxon>Durusdinium</taxon>
    </lineage>
</organism>
<comment type="caution">
    <text evidence="2">The sequence shown here is derived from an EMBL/GenBank/DDBJ whole genome shotgun (WGS) entry which is preliminary data.</text>
</comment>
<evidence type="ECO:0000313" key="2">
    <source>
        <dbReference type="EMBL" id="CAK9063360.1"/>
    </source>
</evidence>
<sequence length="319" mass="34913">MAMDLWRFSRVVRAPRLCQTSLRLEYGQPLRSGATACAAVSLGVTRGLAVSLRGVASGARIARRSRQDTGSELRDPEGDPVSESLRRALAEFQAEVSKPQEEIDLTRAAALLALHAEPDLDLEQKVFTPLRHLGEGFRLRAAELRRLGGDGDEALSTALCAYLTAEGFTGCSRSPEDFYQSKYSLLHKVLEKRRGIPISLAVVYREVAAAAGLDLWGANFPGYFFLAYGHGSSAGLVDAFAGQSAHTVQGCQELVSEAFGRPARLAPGWAELRMPHGAFLRRMVRNLEHVYKREANLSAAATITQYAQVLDRTLENQRL</sequence>
<dbReference type="PANTHER" id="PTHR31350">
    <property type="entry name" value="SI:DKEY-261L7.2"/>
    <property type="match status" value="1"/>
</dbReference>
<protein>
    <recommendedName>
        <fullName evidence="1">Protein SirB1 N-terminal domain-containing protein</fullName>
    </recommendedName>
</protein>
<accession>A0ABP0NHV1</accession>
<dbReference type="EMBL" id="CAXAMN010021784">
    <property type="protein sequence ID" value="CAK9063360.1"/>
    <property type="molecule type" value="Genomic_DNA"/>
</dbReference>
<proteinExistence type="predicted"/>
<evidence type="ECO:0000313" key="3">
    <source>
        <dbReference type="Proteomes" id="UP001642484"/>
    </source>
</evidence>
<gene>
    <name evidence="2" type="ORF">CCMP2556_LOCUS31143</name>
</gene>
<reference evidence="2 3" key="1">
    <citation type="submission" date="2024-02" db="EMBL/GenBank/DDBJ databases">
        <authorList>
            <person name="Chen Y."/>
            <person name="Shah S."/>
            <person name="Dougan E. K."/>
            <person name="Thang M."/>
            <person name="Chan C."/>
        </authorList>
    </citation>
    <scope>NUCLEOTIDE SEQUENCE [LARGE SCALE GENOMIC DNA]</scope>
</reference>
<keyword evidence="3" id="KW-1185">Reference proteome</keyword>
<dbReference type="InterPro" id="IPR032698">
    <property type="entry name" value="SirB1_N"/>
</dbReference>
<dbReference type="Pfam" id="PF13369">
    <property type="entry name" value="Transglut_core2"/>
    <property type="match status" value="1"/>
</dbReference>
<evidence type="ECO:0000259" key="1">
    <source>
        <dbReference type="Pfam" id="PF13369"/>
    </source>
</evidence>